<feature type="domain" description="Aminotransferase class I/classII large" evidence="4">
    <location>
        <begin position="130"/>
        <end position="552"/>
    </location>
</feature>
<organism evidence="5 6">
    <name type="scientific">Nannochloropsis gaditana</name>
    <dbReference type="NCBI Taxonomy" id="72520"/>
    <lineage>
        <taxon>Eukaryota</taxon>
        <taxon>Sar</taxon>
        <taxon>Stramenopiles</taxon>
        <taxon>Ochrophyta</taxon>
        <taxon>Eustigmatophyceae</taxon>
        <taxon>Eustigmatales</taxon>
        <taxon>Monodopsidaceae</taxon>
        <taxon>Nannochloropsis</taxon>
    </lineage>
</organism>
<dbReference type="Gene3D" id="3.90.1150.10">
    <property type="entry name" value="Aspartate Aminotransferase, domain 1"/>
    <property type="match status" value="1"/>
</dbReference>
<dbReference type="Gene3D" id="3.40.640.10">
    <property type="entry name" value="Type I PLP-dependent aspartate aminotransferase-like (Major domain)"/>
    <property type="match status" value="1"/>
</dbReference>
<evidence type="ECO:0000259" key="4">
    <source>
        <dbReference type="Pfam" id="PF00155"/>
    </source>
</evidence>
<keyword evidence="5" id="KW-0808">Transferase</keyword>
<dbReference type="GO" id="GO:0030170">
    <property type="term" value="F:pyridoxal phosphate binding"/>
    <property type="evidence" value="ECO:0007669"/>
    <property type="project" value="InterPro"/>
</dbReference>
<proteinExistence type="inferred from homology"/>
<dbReference type="AlphaFoldDB" id="W7U007"/>
<evidence type="ECO:0000313" key="5">
    <source>
        <dbReference type="EMBL" id="EWM26261.1"/>
    </source>
</evidence>
<dbReference type="InterPro" id="IPR004838">
    <property type="entry name" value="NHTrfase_class1_PyrdxlP-BS"/>
</dbReference>
<evidence type="ECO:0000256" key="3">
    <source>
        <dbReference type="SAM" id="MobiDB-lite"/>
    </source>
</evidence>
<comment type="caution">
    <text evidence="5">The sequence shown here is derived from an EMBL/GenBank/DDBJ whole genome shotgun (WGS) entry which is preliminary data.</text>
</comment>
<feature type="compositionally biased region" description="Polar residues" evidence="3">
    <location>
        <begin position="31"/>
        <end position="41"/>
    </location>
</feature>
<dbReference type="SUPFAM" id="SSF53383">
    <property type="entry name" value="PLP-dependent transferases"/>
    <property type="match status" value="1"/>
</dbReference>
<dbReference type="OrthoDB" id="7042322at2759"/>
<dbReference type="Proteomes" id="UP000019335">
    <property type="component" value="Chromosome 9"/>
</dbReference>
<dbReference type="InterPro" id="IPR015422">
    <property type="entry name" value="PyrdxlP-dep_Trfase_small"/>
</dbReference>
<dbReference type="PANTHER" id="PTHR45744:SF2">
    <property type="entry name" value="TYROSINE AMINOTRANSFERASE"/>
    <property type="match status" value="1"/>
</dbReference>
<dbReference type="InterPro" id="IPR015421">
    <property type="entry name" value="PyrdxlP-dep_Trfase_major"/>
</dbReference>
<sequence length="594" mass="63354">MPPLGENARAKACQAPPCLRHPQKPIIPSGCKTSSRAFTESKSADEPTGLQAPAGSIPGAIPPPFASPDFGLHKASIVAIPPQHIASKLPFPYLAPRWELASSRRASRTSNPLRNIVDHLKPDPEHPSPVLNFALGDPTAYATEGHLRCPDVLIEAVAKHVEEGLHNGYACSAGTLEARQALAAAYSYPGRKLLTAEDVIIASGGSGALEIVLTALLDEGDAVLIPRPGFALYQVLARSLGAEAVPYDLVPEDNWAIDLAALDAAIAGYNNRQTVGNGGGAGLQGDVRGMPGSMRSDGPSTSRTLPARIKAILVNNPSNPCGNVLSKENLLGLLDVARRHSLPIVADEIYGRLVFPGEFFHPLGALTTDVPVLTVGGMAKQFAVPGWRVGWLLLHDPLGALDGPGEEETCDPPQQRRASLRRGLKNLTQLVLGANTLAQSTIPLLFSSKLGPRLEAFYANYVSILVDNANFIKATLLPVAEGREGKEGIWGVTLSNFPQGALYLLLKLSLDKFIDLPDDVAFCAALLKEENLVLLPGQCFGIPGYVRLVLTPPRPVLVEGLDRLRTFCFRHALVTKAEEARPLLPMGCHDKIAK</sequence>
<evidence type="ECO:0000256" key="1">
    <source>
        <dbReference type="ARBA" id="ARBA00007441"/>
    </source>
</evidence>
<dbReference type="CDD" id="cd00609">
    <property type="entry name" value="AAT_like"/>
    <property type="match status" value="1"/>
</dbReference>
<keyword evidence="2" id="KW-0663">Pyridoxal phosphate</keyword>
<comment type="similarity">
    <text evidence="1">Belongs to the class-I pyridoxal-phosphate-dependent aminotransferase family.</text>
</comment>
<accession>W7U007</accession>
<evidence type="ECO:0000313" key="6">
    <source>
        <dbReference type="Proteomes" id="UP000019335"/>
    </source>
</evidence>
<feature type="region of interest" description="Disordered" evidence="3">
    <location>
        <begin position="23"/>
        <end position="58"/>
    </location>
</feature>
<dbReference type="GO" id="GO:0006572">
    <property type="term" value="P:L-tyrosine catabolic process"/>
    <property type="evidence" value="ECO:0007669"/>
    <property type="project" value="TreeGrafter"/>
</dbReference>
<dbReference type="PANTHER" id="PTHR45744">
    <property type="entry name" value="TYROSINE AMINOTRANSFERASE"/>
    <property type="match status" value="1"/>
</dbReference>
<name>W7U007_9STRA</name>
<dbReference type="InterPro" id="IPR004839">
    <property type="entry name" value="Aminotransferase_I/II_large"/>
</dbReference>
<evidence type="ECO:0000256" key="2">
    <source>
        <dbReference type="ARBA" id="ARBA00022898"/>
    </source>
</evidence>
<keyword evidence="5" id="KW-0032">Aminotransferase</keyword>
<reference evidence="5 6" key="1">
    <citation type="journal article" date="2014" name="Mol. Plant">
        <title>Chromosome Scale Genome Assembly and Transcriptome Profiling of Nannochloropsis gaditana in Nitrogen Depletion.</title>
        <authorList>
            <person name="Corteggiani Carpinelli E."/>
            <person name="Telatin A."/>
            <person name="Vitulo N."/>
            <person name="Forcato C."/>
            <person name="D'Angelo M."/>
            <person name="Schiavon R."/>
            <person name="Vezzi A."/>
            <person name="Giacometti G.M."/>
            <person name="Morosinotto T."/>
            <person name="Valle G."/>
        </authorList>
    </citation>
    <scope>NUCLEOTIDE SEQUENCE [LARGE SCALE GENOMIC DNA]</scope>
    <source>
        <strain evidence="5 6">B-31</strain>
    </source>
</reference>
<keyword evidence="6" id="KW-1185">Reference proteome</keyword>
<dbReference type="Pfam" id="PF00155">
    <property type="entry name" value="Aminotran_1_2"/>
    <property type="match status" value="1"/>
</dbReference>
<dbReference type="GO" id="GO:0004838">
    <property type="term" value="F:L-tyrosine-2-oxoglutarate transaminase activity"/>
    <property type="evidence" value="ECO:0007669"/>
    <property type="project" value="TreeGrafter"/>
</dbReference>
<dbReference type="InterPro" id="IPR015424">
    <property type="entry name" value="PyrdxlP-dep_Trfase"/>
</dbReference>
<gene>
    <name evidence="5" type="ORF">Naga_100145g15</name>
</gene>
<dbReference type="EMBL" id="AZIL01000697">
    <property type="protein sequence ID" value="EWM26261.1"/>
    <property type="molecule type" value="Genomic_DNA"/>
</dbReference>
<dbReference type="PROSITE" id="PS00105">
    <property type="entry name" value="AA_TRANSFER_CLASS_1"/>
    <property type="match status" value="1"/>
</dbReference>
<protein>
    <submittedName>
        <fullName evidence="5">Tyrosine aminotransferase</fullName>
    </submittedName>
</protein>